<dbReference type="PANTHER" id="PTHR13789:SF309">
    <property type="entry name" value="PUTATIVE (AFU_ORTHOLOGUE AFUA_6G14510)-RELATED"/>
    <property type="match status" value="1"/>
</dbReference>
<dbReference type="GO" id="GO:0004497">
    <property type="term" value="F:monooxygenase activity"/>
    <property type="evidence" value="ECO:0007669"/>
    <property type="project" value="UniProtKB-KW"/>
</dbReference>
<dbReference type="AlphaFoldDB" id="A0A291RVA3"/>
<dbReference type="RefSeq" id="WP_098698068.1">
    <property type="nucleotide sequence ID" value="NZ_CP023778.1"/>
</dbReference>
<dbReference type="InterPro" id="IPR050493">
    <property type="entry name" value="FAD-dep_Monooxygenase_BioMet"/>
</dbReference>
<feature type="domain" description="FAD-binding" evidence="3">
    <location>
        <begin position="2"/>
        <end position="341"/>
    </location>
</feature>
<proteinExistence type="predicted"/>
<gene>
    <name evidence="4" type="ORF">CRH09_38350</name>
</gene>
<dbReference type="PRINTS" id="PR00420">
    <property type="entry name" value="RNGMNOXGNASE"/>
</dbReference>
<dbReference type="PANTHER" id="PTHR13789">
    <property type="entry name" value="MONOOXYGENASE"/>
    <property type="match status" value="1"/>
</dbReference>
<organism evidence="4 5">
    <name type="scientific">Nocardia terpenica</name>
    <dbReference type="NCBI Taxonomy" id="455432"/>
    <lineage>
        <taxon>Bacteria</taxon>
        <taxon>Bacillati</taxon>
        <taxon>Actinomycetota</taxon>
        <taxon>Actinomycetes</taxon>
        <taxon>Mycobacteriales</taxon>
        <taxon>Nocardiaceae</taxon>
        <taxon>Nocardia</taxon>
    </lineage>
</organism>
<sequence length="402" mass="43280">MTNALIIGSGIAGPVAAMALQKVGIESVVYEARPRSTDAIRAIVTVFANGMDALRTVEADLPVLDCSFPAERSEAFDSGGRPLGQRSMGGLYGVGPRTLTYQRLCQVLADEAARRGLHIEYGKRLVTATHTGSGRMVVGFGDGSHAEGDLLIGADGVHSTLRRVVDPAAAEPVSAGSAPVCGYTRNPAHSAKPETYRMFYGSRTFFAYTTAPDGETWWFTGVPTPPVDKADHTITPAQWKQRAIDILAGDRIPAADIIRCTDDIVAVPAYHLPALPVWYTGHMILVGDAAHAAEPNAGHGASMAMEDGVVLAQCLRDLPTIQDAFTAYDRLRRPRVARLMSTSTRMSKTAVPAGPLRRTLRDAVLLKRLKGRARNTEDWLTNHHINWNTPIPQNIDGDAALQ</sequence>
<dbReference type="EMBL" id="CP023778">
    <property type="protein sequence ID" value="ATL71168.1"/>
    <property type="molecule type" value="Genomic_DNA"/>
</dbReference>
<dbReference type="Pfam" id="PF01494">
    <property type="entry name" value="FAD_binding_3"/>
    <property type="match status" value="1"/>
</dbReference>
<protein>
    <submittedName>
        <fullName evidence="4">FAD-dependent oxidoreductase</fullName>
    </submittedName>
</protein>
<dbReference type="Gene3D" id="3.50.50.60">
    <property type="entry name" value="FAD/NAD(P)-binding domain"/>
    <property type="match status" value="1"/>
</dbReference>
<keyword evidence="2" id="KW-0503">Monooxygenase</keyword>
<dbReference type="GeneID" id="88363110"/>
<evidence type="ECO:0000313" key="4">
    <source>
        <dbReference type="EMBL" id="ATL71168.1"/>
    </source>
</evidence>
<evidence type="ECO:0000313" key="5">
    <source>
        <dbReference type="Proteomes" id="UP000221961"/>
    </source>
</evidence>
<evidence type="ECO:0000256" key="2">
    <source>
        <dbReference type="ARBA" id="ARBA00023033"/>
    </source>
</evidence>
<dbReference type="KEGG" id="ntp:CRH09_38350"/>
<dbReference type="SUPFAM" id="SSF51905">
    <property type="entry name" value="FAD/NAD(P)-binding domain"/>
    <property type="match status" value="1"/>
</dbReference>
<dbReference type="GO" id="GO:0071949">
    <property type="term" value="F:FAD binding"/>
    <property type="evidence" value="ECO:0007669"/>
    <property type="project" value="InterPro"/>
</dbReference>
<reference evidence="4 5" key="1">
    <citation type="submission" date="2017-10" db="EMBL/GenBank/DDBJ databases">
        <title>Comparative genomics between pathogenic Norcardia.</title>
        <authorList>
            <person name="Zeng L."/>
        </authorList>
    </citation>
    <scope>NUCLEOTIDE SEQUENCE [LARGE SCALE GENOMIC DNA]</scope>
    <source>
        <strain evidence="4 5">NC_YFY_NT001</strain>
    </source>
</reference>
<dbReference type="InterPro" id="IPR036188">
    <property type="entry name" value="FAD/NAD-bd_sf"/>
</dbReference>
<keyword evidence="1" id="KW-0560">Oxidoreductase</keyword>
<name>A0A291RVA3_9NOCA</name>
<evidence type="ECO:0000259" key="3">
    <source>
        <dbReference type="Pfam" id="PF01494"/>
    </source>
</evidence>
<dbReference type="Proteomes" id="UP000221961">
    <property type="component" value="Chromosome"/>
</dbReference>
<evidence type="ECO:0000256" key="1">
    <source>
        <dbReference type="ARBA" id="ARBA00023002"/>
    </source>
</evidence>
<accession>A0A291RVA3</accession>
<dbReference type="InterPro" id="IPR002938">
    <property type="entry name" value="FAD-bd"/>
</dbReference>